<evidence type="ECO:0000256" key="5">
    <source>
        <dbReference type="ARBA" id="ARBA00022692"/>
    </source>
</evidence>
<evidence type="ECO:0000256" key="2">
    <source>
        <dbReference type="ARBA" id="ARBA00011902"/>
    </source>
</evidence>
<dbReference type="GO" id="GO:0005524">
    <property type="term" value="F:ATP binding"/>
    <property type="evidence" value="ECO:0007669"/>
    <property type="project" value="UniProtKB-KW"/>
</dbReference>
<proteinExistence type="predicted"/>
<keyword evidence="14" id="KW-0675">Receptor</keyword>
<dbReference type="EC" id="2.7.10.1" evidence="2"/>
<dbReference type="InterPro" id="IPR003961">
    <property type="entry name" value="FN3_dom"/>
</dbReference>
<keyword evidence="4" id="KW-0808">Transferase</keyword>
<keyword evidence="9" id="KW-0067">ATP-binding</keyword>
<keyword evidence="5" id="KW-0812">Transmembrane</keyword>
<dbReference type="Proteomes" id="UP000182829">
    <property type="component" value="Unassembled WGS sequence"/>
</dbReference>
<dbReference type="InterPro" id="IPR036116">
    <property type="entry name" value="FN3_sf"/>
</dbReference>
<evidence type="ECO:0000256" key="14">
    <source>
        <dbReference type="ARBA" id="ARBA00023170"/>
    </source>
</evidence>
<keyword evidence="15" id="KW-0325">Glycoprotein</keyword>
<evidence type="ECO:0000256" key="10">
    <source>
        <dbReference type="ARBA" id="ARBA00022989"/>
    </source>
</evidence>
<feature type="domain" description="Fibronectin type-III" evidence="17">
    <location>
        <begin position="279"/>
        <end position="352"/>
    </location>
</feature>
<sequence length="532" mass="56569">MSDFSYTEPGYYSLDLSEYDDEQTIEIEVRGGAGEDAEYEHRLSNFGAASDGGGGGVITGTTTIGELPDEIDILVGEEGNNDPQYGDGGAGWEGDVDYHDGTDGYVNSGGGGGASEVFVDDRDEDENRLLVAGGGGGGTCHVEEGSSDALSDGAPGGYPEGENAESREELGEPEGGDQSSGGEVPNTGVSSAEASDGRWQDGGDGDTYRNCGIGAGGGGYYGGAGGYCHQDTRDIDEYDPAGAGGAGGSSHIKEEYFDDFTHSTGANSGDGSVYITIGNPSVSDLEVTFEGYEEVDIAWEDEDVEEIDIERDGSLIATVDGSNNSYTDTGLDGDTEYEYQVFAVQGDVRHESSDTIMATTGYLPDETTIDVTDRQITITSVEPTQDYEELRLYRNGDEIDSVEDASDYEYVDNGLLDGKHYKYDIVAVYRASEDERSEEGLTPLPAVEGVEVVDVDGRVATVEAVDPSNNASGYRLLLREDDDGEYEEDVDRDPVDEGETATFETSELLDGQLYGAVIETYTEDTEVRSDDD</sequence>
<dbReference type="RefSeq" id="WP_005577889.1">
    <property type="nucleotide sequence ID" value="NZ_FORO01000002.1"/>
</dbReference>
<keyword evidence="3" id="KW-1003">Cell membrane</keyword>
<evidence type="ECO:0000313" key="18">
    <source>
        <dbReference type="EMBL" id="SFI62747.1"/>
    </source>
</evidence>
<dbReference type="EMBL" id="FORO01000002">
    <property type="protein sequence ID" value="SFI62747.1"/>
    <property type="molecule type" value="Genomic_DNA"/>
</dbReference>
<evidence type="ECO:0000256" key="8">
    <source>
        <dbReference type="ARBA" id="ARBA00022777"/>
    </source>
</evidence>
<evidence type="ECO:0000256" key="1">
    <source>
        <dbReference type="ARBA" id="ARBA00004251"/>
    </source>
</evidence>
<organism evidence="18 19">
    <name type="scientific">Natronobacterium gregoryi</name>
    <dbReference type="NCBI Taxonomy" id="44930"/>
    <lineage>
        <taxon>Archaea</taxon>
        <taxon>Methanobacteriati</taxon>
        <taxon>Methanobacteriota</taxon>
        <taxon>Stenosarchaea group</taxon>
        <taxon>Halobacteria</taxon>
        <taxon>Halobacteriales</taxon>
        <taxon>Natrialbaceae</taxon>
        <taxon>Natronobacterium</taxon>
    </lineage>
</organism>
<keyword evidence="12" id="KW-0829">Tyrosine-protein kinase</keyword>
<evidence type="ECO:0000256" key="11">
    <source>
        <dbReference type="ARBA" id="ARBA00023136"/>
    </source>
</evidence>
<dbReference type="GeneID" id="14209026"/>
<evidence type="ECO:0000256" key="7">
    <source>
        <dbReference type="ARBA" id="ARBA00022741"/>
    </source>
</evidence>
<dbReference type="Pfam" id="PF12810">
    <property type="entry name" value="ALK_LTK_GRD"/>
    <property type="match status" value="1"/>
</dbReference>
<keyword evidence="13" id="KW-1015">Disulfide bond</keyword>
<dbReference type="CDD" id="cd00063">
    <property type="entry name" value="FN3"/>
    <property type="match status" value="1"/>
</dbReference>
<evidence type="ECO:0000313" key="19">
    <source>
        <dbReference type="Proteomes" id="UP000182829"/>
    </source>
</evidence>
<dbReference type="SMART" id="SM00060">
    <property type="entry name" value="FN3"/>
    <property type="match status" value="2"/>
</dbReference>
<keyword evidence="11" id="KW-0472">Membrane</keyword>
<dbReference type="GO" id="GO:0004714">
    <property type="term" value="F:transmembrane receptor protein tyrosine kinase activity"/>
    <property type="evidence" value="ECO:0007669"/>
    <property type="project" value="UniProtKB-EC"/>
</dbReference>
<name>A0A1I3JR65_9EURY</name>
<evidence type="ECO:0000256" key="6">
    <source>
        <dbReference type="ARBA" id="ARBA00022729"/>
    </source>
</evidence>
<protein>
    <recommendedName>
        <fullName evidence="2">receptor protein-tyrosine kinase</fullName>
        <ecNumber evidence="2">2.7.10.1</ecNumber>
    </recommendedName>
</protein>
<gene>
    <name evidence="18" type="ORF">SAMN05443661_102218</name>
</gene>
<dbReference type="SUPFAM" id="SSF49265">
    <property type="entry name" value="Fibronectin type III"/>
    <property type="match status" value="1"/>
</dbReference>
<accession>A0A1I3JR65</accession>
<evidence type="ECO:0000256" key="9">
    <source>
        <dbReference type="ARBA" id="ARBA00022840"/>
    </source>
</evidence>
<comment type="subcellular location">
    <subcellularLocation>
        <location evidence="1">Cell membrane</location>
        <topology evidence="1">Single-pass type I membrane protein</topology>
    </subcellularLocation>
</comment>
<reference evidence="18 19" key="1">
    <citation type="submission" date="2016-10" db="EMBL/GenBank/DDBJ databases">
        <authorList>
            <person name="de Groot N.N."/>
        </authorList>
    </citation>
    <scope>NUCLEOTIDE SEQUENCE [LARGE SCALE GENOMIC DNA]</scope>
    <source>
        <strain evidence="18 19">SP2</strain>
    </source>
</reference>
<evidence type="ECO:0000256" key="15">
    <source>
        <dbReference type="ARBA" id="ARBA00023180"/>
    </source>
</evidence>
<keyword evidence="6" id="KW-0732">Signal</keyword>
<evidence type="ECO:0000256" key="13">
    <source>
        <dbReference type="ARBA" id="ARBA00023157"/>
    </source>
</evidence>
<feature type="region of interest" description="Disordered" evidence="16">
    <location>
        <begin position="128"/>
        <end position="203"/>
    </location>
</feature>
<dbReference type="InterPro" id="IPR055163">
    <property type="entry name" value="ALK/LTK-like_GRD"/>
</dbReference>
<evidence type="ECO:0000256" key="12">
    <source>
        <dbReference type="ARBA" id="ARBA00023137"/>
    </source>
</evidence>
<dbReference type="AlphaFoldDB" id="A0A1I3JR65"/>
<dbReference type="GO" id="GO:0005886">
    <property type="term" value="C:plasma membrane"/>
    <property type="evidence" value="ECO:0007669"/>
    <property type="project" value="UniProtKB-SubCell"/>
</dbReference>
<feature type="domain" description="Fibronectin type-III" evidence="17">
    <location>
        <begin position="360"/>
        <end position="434"/>
    </location>
</feature>
<evidence type="ECO:0000256" key="16">
    <source>
        <dbReference type="SAM" id="MobiDB-lite"/>
    </source>
</evidence>
<keyword evidence="8" id="KW-0418">Kinase</keyword>
<evidence type="ECO:0000259" key="17">
    <source>
        <dbReference type="SMART" id="SM00060"/>
    </source>
</evidence>
<keyword evidence="7" id="KW-0547">Nucleotide-binding</keyword>
<feature type="region of interest" description="Disordered" evidence="16">
    <location>
        <begin position="480"/>
        <end position="500"/>
    </location>
</feature>
<dbReference type="OrthoDB" id="206598at2157"/>
<evidence type="ECO:0000256" key="4">
    <source>
        <dbReference type="ARBA" id="ARBA00022679"/>
    </source>
</evidence>
<evidence type="ECO:0000256" key="3">
    <source>
        <dbReference type="ARBA" id="ARBA00022475"/>
    </source>
</evidence>
<dbReference type="Gene3D" id="2.60.40.10">
    <property type="entry name" value="Immunoglobulins"/>
    <property type="match status" value="2"/>
</dbReference>
<dbReference type="InterPro" id="IPR013783">
    <property type="entry name" value="Ig-like_fold"/>
</dbReference>
<feature type="compositionally biased region" description="Acidic residues" evidence="16">
    <location>
        <begin position="480"/>
        <end position="499"/>
    </location>
</feature>
<keyword evidence="10" id="KW-1133">Transmembrane helix</keyword>